<evidence type="ECO:0000256" key="1">
    <source>
        <dbReference type="SAM" id="Phobius"/>
    </source>
</evidence>
<feature type="transmembrane region" description="Helical" evidence="1">
    <location>
        <begin position="114"/>
        <end position="132"/>
    </location>
</feature>
<name>T2JBP3_CROWT</name>
<accession>T2JBP3</accession>
<evidence type="ECO:0000313" key="2">
    <source>
        <dbReference type="EMBL" id="CCQ62640.1"/>
    </source>
</evidence>
<reference evidence="2 3" key="2">
    <citation type="submission" date="2013-09" db="EMBL/GenBank/DDBJ databases">
        <title>Whole genome comparison of six Crocosphaera watsonii strains with differing phenotypes.</title>
        <authorList>
            <person name="Bench S.R."/>
            <person name="Heller P."/>
            <person name="Frank I."/>
            <person name="Arciniega M."/>
            <person name="Shilova I.N."/>
            <person name="Zehr J.P."/>
        </authorList>
    </citation>
    <scope>NUCLEOTIDE SEQUENCE [LARGE SCALE GENOMIC DNA]</scope>
    <source>
        <strain evidence="2 3">WH 0401</strain>
    </source>
</reference>
<evidence type="ECO:0000313" key="3">
    <source>
        <dbReference type="Proteomes" id="UP000018198"/>
    </source>
</evidence>
<keyword evidence="1" id="KW-0812">Transmembrane</keyword>
<dbReference type="EMBL" id="CAQM01000547">
    <property type="protein sequence ID" value="CCQ62640.1"/>
    <property type="molecule type" value="Genomic_DNA"/>
</dbReference>
<dbReference type="CDD" id="cd18773">
    <property type="entry name" value="PDC1_HK_sensor"/>
    <property type="match status" value="1"/>
</dbReference>
<proteinExistence type="predicted"/>
<feature type="transmembrane region" description="Helical" evidence="1">
    <location>
        <begin position="69"/>
        <end position="93"/>
    </location>
</feature>
<gene>
    <name evidence="2" type="ORF">CWATWH0401_4315</name>
</gene>
<sequence>MIASSITYYLWGHPYAIIIFTLETVFVALLSRRYRNFVILDAIFWVLLGIPLVGLFYGFILPVSASGTILIALKQAINAIFNALIANFIVSYLPFDNLINPRKSKSSLSLKQTLFNFFLAFVLFPSLLLTMLQGRESLKFIEAEIETVSITITENINNWYTRNFQGMETLALKLSESPDLEKTEVLALIKNTLPAFMKICVTNDQGIIVDAYPSTNNLGAKLTGINLTKILSLEKLATTKKPQISEVNIDQTDSKPYIGIQVPIFNTSNNSLRGVVYGYLELSKVSELVDIQLKEFDLQTILLDKSNQVVADSDQELNPMDIFDWKDGGGN</sequence>
<dbReference type="Proteomes" id="UP000018198">
    <property type="component" value="Unassembled WGS sequence"/>
</dbReference>
<feature type="transmembrane region" description="Helical" evidence="1">
    <location>
        <begin position="12"/>
        <end position="30"/>
    </location>
</feature>
<keyword evidence="1" id="KW-0472">Membrane</keyword>
<comment type="caution">
    <text evidence="2">The sequence shown here is derived from an EMBL/GenBank/DDBJ whole genome shotgun (WGS) entry which is preliminary data.</text>
</comment>
<dbReference type="Gene3D" id="3.30.450.20">
    <property type="entry name" value="PAS domain"/>
    <property type="match status" value="1"/>
</dbReference>
<feature type="transmembrane region" description="Helical" evidence="1">
    <location>
        <begin position="42"/>
        <end position="63"/>
    </location>
</feature>
<organism evidence="2 3">
    <name type="scientific">Crocosphaera watsonii WH 0401</name>
    <dbReference type="NCBI Taxonomy" id="555881"/>
    <lineage>
        <taxon>Bacteria</taxon>
        <taxon>Bacillati</taxon>
        <taxon>Cyanobacteriota</taxon>
        <taxon>Cyanophyceae</taxon>
        <taxon>Oscillatoriophycideae</taxon>
        <taxon>Chroococcales</taxon>
        <taxon>Aphanothecaceae</taxon>
        <taxon>Crocosphaera</taxon>
    </lineage>
</organism>
<protein>
    <submittedName>
        <fullName evidence="2">PAS</fullName>
    </submittedName>
</protein>
<dbReference type="AlphaFoldDB" id="T2JBP3"/>
<keyword evidence="1" id="KW-1133">Transmembrane helix</keyword>
<reference evidence="2 3" key="1">
    <citation type="submission" date="2013-01" db="EMBL/GenBank/DDBJ databases">
        <authorList>
            <person name="Bench S."/>
        </authorList>
    </citation>
    <scope>NUCLEOTIDE SEQUENCE [LARGE SCALE GENOMIC DNA]</scope>
    <source>
        <strain evidence="2 3">WH 0401</strain>
    </source>
</reference>